<dbReference type="EMBL" id="RAHX01000001">
    <property type="protein sequence ID" value="RJY08547.1"/>
    <property type="molecule type" value="Genomic_DNA"/>
</dbReference>
<keyword evidence="2" id="KW-1185">Reference proteome</keyword>
<dbReference type="AlphaFoldDB" id="A0A419RRZ5"/>
<organism evidence="1 2">
    <name type="scientific">Aurantiacibacter aquimixticola</name>
    <dbReference type="NCBI Taxonomy" id="1958945"/>
    <lineage>
        <taxon>Bacteria</taxon>
        <taxon>Pseudomonadati</taxon>
        <taxon>Pseudomonadota</taxon>
        <taxon>Alphaproteobacteria</taxon>
        <taxon>Sphingomonadales</taxon>
        <taxon>Erythrobacteraceae</taxon>
        <taxon>Aurantiacibacter</taxon>
    </lineage>
</organism>
<reference evidence="1 2" key="1">
    <citation type="journal article" date="2017" name="Int. J. Syst. Evol. Microbiol.">
        <title>Erythrobacter aquimixticola sp. nov., isolated from the junction between the ocean and a freshwater spring.</title>
        <authorList>
            <person name="Park S."/>
            <person name="Jung Y.T."/>
            <person name="Choi S.J."/>
            <person name="Yoon J.H."/>
        </authorList>
    </citation>
    <scope>NUCLEOTIDE SEQUENCE [LARGE SCALE GENOMIC DNA]</scope>
    <source>
        <strain evidence="1 2">JSSK-14</strain>
    </source>
</reference>
<gene>
    <name evidence="1" type="ORF">D6201_03475</name>
</gene>
<protein>
    <submittedName>
        <fullName evidence="1">Uncharacterized protein</fullName>
    </submittedName>
</protein>
<evidence type="ECO:0000313" key="1">
    <source>
        <dbReference type="EMBL" id="RJY08547.1"/>
    </source>
</evidence>
<accession>A0A419RRZ5</accession>
<dbReference type="Proteomes" id="UP000285232">
    <property type="component" value="Unassembled WGS sequence"/>
</dbReference>
<evidence type="ECO:0000313" key="2">
    <source>
        <dbReference type="Proteomes" id="UP000285232"/>
    </source>
</evidence>
<comment type="caution">
    <text evidence="1">The sequence shown here is derived from an EMBL/GenBank/DDBJ whole genome shotgun (WGS) entry which is preliminary data.</text>
</comment>
<sequence length="64" mass="7128">MPSFDWKKLRNKWIMRSGSILAWPIGRMVVDEAALYLACDLAATGRDGFPAMSKSGFDKRHGGL</sequence>
<proteinExistence type="predicted"/>
<name>A0A419RRZ5_9SPHN</name>